<accession>A0A3B0YGU3</accession>
<evidence type="ECO:0000256" key="3">
    <source>
        <dbReference type="ARBA" id="ARBA00022884"/>
    </source>
</evidence>
<keyword evidence="4 7" id="KW-0689">Ribosomal protein</keyword>
<keyword evidence="2" id="KW-0699">rRNA-binding</keyword>
<sequence>MNIILLEKVENLGELGDQVNVKPGYGRNYLIPGGKAVPATKDNITQFDGRRAELEAKVKTQVGEAEKRRDAINALSISLTANAGDEGKLFGSVSNAEIANAICDKGVNVEKREIRMPQGPIRVVGEYEFEVHLYTGVDATIKVTVEAE</sequence>
<dbReference type="PROSITE" id="PS00651">
    <property type="entry name" value="RIBOSOMAL_L9"/>
    <property type="match status" value="1"/>
</dbReference>
<dbReference type="GO" id="GO:1990904">
    <property type="term" value="C:ribonucleoprotein complex"/>
    <property type="evidence" value="ECO:0007669"/>
    <property type="project" value="UniProtKB-KW"/>
</dbReference>
<dbReference type="InterPro" id="IPR036791">
    <property type="entry name" value="Ribosomal_bL9_C_sf"/>
</dbReference>
<evidence type="ECO:0000256" key="4">
    <source>
        <dbReference type="ARBA" id="ARBA00022980"/>
    </source>
</evidence>
<dbReference type="SUPFAM" id="SSF55658">
    <property type="entry name" value="L9 N-domain-like"/>
    <property type="match status" value="1"/>
</dbReference>
<dbReference type="InterPro" id="IPR020594">
    <property type="entry name" value="Ribosomal_bL9_bac/chp"/>
</dbReference>
<dbReference type="AlphaFoldDB" id="A0A3B0YGU3"/>
<dbReference type="InterPro" id="IPR020070">
    <property type="entry name" value="Ribosomal_bL9_N"/>
</dbReference>
<dbReference type="InterPro" id="IPR000244">
    <property type="entry name" value="Ribosomal_bL9"/>
</dbReference>
<dbReference type="InterPro" id="IPR036935">
    <property type="entry name" value="Ribosomal_bL9_N_sf"/>
</dbReference>
<protein>
    <submittedName>
        <fullName evidence="7">LSU ribosomal protein L9p</fullName>
    </submittedName>
</protein>
<dbReference type="Gene3D" id="3.40.5.10">
    <property type="entry name" value="Ribosomal protein L9, N-terminal domain"/>
    <property type="match status" value="1"/>
</dbReference>
<evidence type="ECO:0000256" key="5">
    <source>
        <dbReference type="ARBA" id="ARBA00023274"/>
    </source>
</evidence>
<dbReference type="InterPro" id="IPR020069">
    <property type="entry name" value="Ribosomal_bL9_C"/>
</dbReference>
<evidence type="ECO:0000313" key="7">
    <source>
        <dbReference type="EMBL" id="VAW73389.1"/>
    </source>
</evidence>
<evidence type="ECO:0000256" key="1">
    <source>
        <dbReference type="ARBA" id="ARBA00010605"/>
    </source>
</evidence>
<dbReference type="SUPFAM" id="SSF55653">
    <property type="entry name" value="Ribosomal protein L9 C-domain"/>
    <property type="match status" value="1"/>
</dbReference>
<gene>
    <name evidence="7" type="ORF">MNBD_GAMMA12-3345</name>
</gene>
<dbReference type="NCBIfam" id="TIGR00158">
    <property type="entry name" value="L9"/>
    <property type="match status" value="1"/>
</dbReference>
<organism evidence="7">
    <name type="scientific">hydrothermal vent metagenome</name>
    <dbReference type="NCBI Taxonomy" id="652676"/>
    <lineage>
        <taxon>unclassified sequences</taxon>
        <taxon>metagenomes</taxon>
        <taxon>ecological metagenomes</taxon>
    </lineage>
</organism>
<keyword evidence="5" id="KW-0687">Ribonucleoprotein</keyword>
<proteinExistence type="inferred from homology"/>
<dbReference type="Gene3D" id="3.10.430.100">
    <property type="entry name" value="Ribosomal protein L9, C-terminal domain"/>
    <property type="match status" value="1"/>
</dbReference>
<dbReference type="PANTHER" id="PTHR21368">
    <property type="entry name" value="50S RIBOSOMAL PROTEIN L9"/>
    <property type="match status" value="1"/>
</dbReference>
<reference evidence="7" key="1">
    <citation type="submission" date="2018-06" db="EMBL/GenBank/DDBJ databases">
        <authorList>
            <person name="Zhirakovskaya E."/>
        </authorList>
    </citation>
    <scope>NUCLEOTIDE SEQUENCE</scope>
</reference>
<evidence type="ECO:0000259" key="6">
    <source>
        <dbReference type="PROSITE" id="PS00651"/>
    </source>
</evidence>
<dbReference type="EMBL" id="UOFL01000043">
    <property type="protein sequence ID" value="VAW73389.1"/>
    <property type="molecule type" value="Genomic_DNA"/>
</dbReference>
<dbReference type="Pfam" id="PF03948">
    <property type="entry name" value="Ribosomal_L9_C"/>
    <property type="match status" value="1"/>
</dbReference>
<dbReference type="GO" id="GO:0005840">
    <property type="term" value="C:ribosome"/>
    <property type="evidence" value="ECO:0007669"/>
    <property type="project" value="UniProtKB-KW"/>
</dbReference>
<name>A0A3B0YGU3_9ZZZZ</name>
<keyword evidence="3" id="KW-0694">RNA-binding</keyword>
<dbReference type="HAMAP" id="MF_00503">
    <property type="entry name" value="Ribosomal_bL9"/>
    <property type="match status" value="1"/>
</dbReference>
<dbReference type="GO" id="GO:0006412">
    <property type="term" value="P:translation"/>
    <property type="evidence" value="ECO:0007669"/>
    <property type="project" value="InterPro"/>
</dbReference>
<evidence type="ECO:0000256" key="2">
    <source>
        <dbReference type="ARBA" id="ARBA00022730"/>
    </source>
</evidence>
<dbReference type="InterPro" id="IPR009027">
    <property type="entry name" value="Ribosomal_bL9/RNase_H1_N"/>
</dbReference>
<dbReference type="GO" id="GO:0019843">
    <property type="term" value="F:rRNA binding"/>
    <property type="evidence" value="ECO:0007669"/>
    <property type="project" value="UniProtKB-KW"/>
</dbReference>
<dbReference type="Pfam" id="PF01281">
    <property type="entry name" value="Ribosomal_L9_N"/>
    <property type="match status" value="1"/>
</dbReference>
<dbReference type="GO" id="GO:0003735">
    <property type="term" value="F:structural constituent of ribosome"/>
    <property type="evidence" value="ECO:0007669"/>
    <property type="project" value="InterPro"/>
</dbReference>
<feature type="domain" description="Ribosomal protein L9" evidence="6">
    <location>
        <begin position="13"/>
        <end position="40"/>
    </location>
</feature>
<comment type="similarity">
    <text evidence="1">Belongs to the bacterial ribosomal protein bL9 family.</text>
</comment>